<dbReference type="SUPFAM" id="SSF52540">
    <property type="entry name" value="P-loop containing nucleoside triphosphate hydrolases"/>
    <property type="match status" value="2"/>
</dbReference>
<dbReference type="RefSeq" id="WP_189135031.1">
    <property type="nucleotide sequence ID" value="NZ_BMMS01000035.1"/>
</dbReference>
<organism evidence="7 8">
    <name type="scientific">Wenjunlia tyrosinilytica</name>
    <dbReference type="NCBI Taxonomy" id="1544741"/>
    <lineage>
        <taxon>Bacteria</taxon>
        <taxon>Bacillati</taxon>
        <taxon>Actinomycetota</taxon>
        <taxon>Actinomycetes</taxon>
        <taxon>Kitasatosporales</taxon>
        <taxon>Streptomycetaceae</taxon>
        <taxon>Wenjunlia</taxon>
    </lineage>
</organism>
<dbReference type="Gene3D" id="3.40.50.300">
    <property type="entry name" value="P-loop containing nucleotide triphosphate hydrolases"/>
    <property type="match status" value="2"/>
</dbReference>
<dbReference type="GO" id="GO:0005524">
    <property type="term" value="F:ATP binding"/>
    <property type="evidence" value="ECO:0007669"/>
    <property type="project" value="UniProtKB-KW"/>
</dbReference>
<evidence type="ECO:0000256" key="4">
    <source>
        <dbReference type="ARBA" id="ARBA00022840"/>
    </source>
</evidence>
<evidence type="ECO:0000313" key="7">
    <source>
        <dbReference type="EMBL" id="GGO97854.1"/>
    </source>
</evidence>
<dbReference type="PROSITE" id="PS50893">
    <property type="entry name" value="ABC_TRANSPORTER_2"/>
    <property type="match status" value="1"/>
</dbReference>
<name>A0A918E210_9ACTN</name>
<feature type="region of interest" description="Disordered" evidence="5">
    <location>
        <begin position="367"/>
        <end position="442"/>
    </location>
</feature>
<reference evidence="7" key="2">
    <citation type="submission" date="2020-09" db="EMBL/GenBank/DDBJ databases">
        <authorList>
            <person name="Sun Q."/>
            <person name="Zhou Y."/>
        </authorList>
    </citation>
    <scope>NUCLEOTIDE SEQUENCE</scope>
    <source>
        <strain evidence="7">CGMCC 4.7201</strain>
    </source>
</reference>
<comment type="caution">
    <text evidence="7">The sequence shown here is derived from an EMBL/GenBank/DDBJ whole genome shotgun (WGS) entry which is preliminary data.</text>
</comment>
<proteinExistence type="predicted"/>
<evidence type="ECO:0000256" key="3">
    <source>
        <dbReference type="ARBA" id="ARBA00022741"/>
    </source>
</evidence>
<feature type="compositionally biased region" description="Basic and acidic residues" evidence="5">
    <location>
        <begin position="423"/>
        <end position="435"/>
    </location>
</feature>
<dbReference type="PANTHER" id="PTHR43790">
    <property type="entry name" value="CARBOHYDRATE TRANSPORT ATP-BINDING PROTEIN MG119-RELATED"/>
    <property type="match status" value="1"/>
</dbReference>
<keyword evidence="2" id="KW-0677">Repeat</keyword>
<dbReference type="CDD" id="cd03216">
    <property type="entry name" value="ABC_Carb_Monos_I"/>
    <property type="match status" value="1"/>
</dbReference>
<dbReference type="InterPro" id="IPR003439">
    <property type="entry name" value="ABC_transporter-like_ATP-bd"/>
</dbReference>
<evidence type="ECO:0000259" key="6">
    <source>
        <dbReference type="PROSITE" id="PS50893"/>
    </source>
</evidence>
<dbReference type="InterPro" id="IPR027417">
    <property type="entry name" value="P-loop_NTPase"/>
</dbReference>
<keyword evidence="8" id="KW-1185">Reference proteome</keyword>
<keyword evidence="1" id="KW-0813">Transport</keyword>
<reference evidence="7" key="1">
    <citation type="journal article" date="2014" name="Int. J. Syst. Evol. Microbiol.">
        <title>Complete genome sequence of Corynebacterium casei LMG S-19264T (=DSM 44701T), isolated from a smear-ripened cheese.</title>
        <authorList>
            <consortium name="US DOE Joint Genome Institute (JGI-PGF)"/>
            <person name="Walter F."/>
            <person name="Albersmeier A."/>
            <person name="Kalinowski J."/>
            <person name="Ruckert C."/>
        </authorList>
    </citation>
    <scope>NUCLEOTIDE SEQUENCE</scope>
    <source>
        <strain evidence="7">CGMCC 4.7201</strain>
    </source>
</reference>
<dbReference type="GO" id="GO:0016887">
    <property type="term" value="F:ATP hydrolysis activity"/>
    <property type="evidence" value="ECO:0007669"/>
    <property type="project" value="InterPro"/>
</dbReference>
<keyword evidence="3" id="KW-0547">Nucleotide-binding</keyword>
<evidence type="ECO:0000256" key="1">
    <source>
        <dbReference type="ARBA" id="ARBA00022448"/>
    </source>
</evidence>
<feature type="compositionally biased region" description="Basic and acidic residues" evidence="5">
    <location>
        <begin position="375"/>
        <end position="388"/>
    </location>
</feature>
<dbReference type="InterPro" id="IPR003593">
    <property type="entry name" value="AAA+_ATPase"/>
</dbReference>
<evidence type="ECO:0000256" key="5">
    <source>
        <dbReference type="SAM" id="MobiDB-lite"/>
    </source>
</evidence>
<dbReference type="AlphaFoldDB" id="A0A918E210"/>
<feature type="compositionally biased region" description="Basic and acidic residues" evidence="5">
    <location>
        <begin position="396"/>
        <end position="409"/>
    </location>
</feature>
<gene>
    <name evidence="7" type="ORF">GCM10012280_60620</name>
</gene>
<feature type="domain" description="ABC transporter" evidence="6">
    <location>
        <begin position="7"/>
        <end position="243"/>
    </location>
</feature>
<keyword evidence="4" id="KW-0067">ATP-binding</keyword>
<dbReference type="Proteomes" id="UP000641932">
    <property type="component" value="Unassembled WGS sequence"/>
</dbReference>
<dbReference type="PANTHER" id="PTHR43790:SF9">
    <property type="entry name" value="GALACTOFURANOSE TRANSPORTER ATP-BINDING PROTEIN YTFR"/>
    <property type="match status" value="1"/>
</dbReference>
<accession>A0A918E210</accession>
<protein>
    <recommendedName>
        <fullName evidence="6">ABC transporter domain-containing protein</fullName>
    </recommendedName>
</protein>
<dbReference type="EMBL" id="BMMS01000035">
    <property type="protein sequence ID" value="GGO97854.1"/>
    <property type="molecule type" value="Genomic_DNA"/>
</dbReference>
<sequence>MPTDVRLQLSGVTKQFGPAVVLDHVDLQVRAGQVHGLIGQNGAGKSTLVKTLAGLYPDHGGGTRIDGRPAALRNPRQSRSEGIAVIHQEFSLVSEMTVAENLLLGREPGLWGYNRRAIRKKAEALVEEVGIEIGESVEASVSGLSPAIRQRIEIVKALAEDAKVLIMDEPTARLSEAERLSLFRVVRQLADRGVGMVFISHFLDEVREVTDWLTVMRNGRVVASEPTKSLTVGRMAALMLGEEFQQVIDHERAVGQADDTRPVVLEADSVSVGDRLRGVSIALRAGEIVAVAGLVGSGRTRLCRVLTGVEQPTGGRLRVRGSEVRFSGPRGAISRGIALIPEDRKYQGLSLSSPLTENLCLMALQRRRGPARRRAPVEHSAGRGFRDLTRRHRRARGDTRWRKPAEGRARQGPRLRAGGAGHRPADGGRRHRDEGPDPSPAA</sequence>
<dbReference type="SMART" id="SM00382">
    <property type="entry name" value="AAA"/>
    <property type="match status" value="1"/>
</dbReference>
<evidence type="ECO:0000256" key="2">
    <source>
        <dbReference type="ARBA" id="ARBA00022737"/>
    </source>
</evidence>
<dbReference type="InterPro" id="IPR050107">
    <property type="entry name" value="ABC_carbohydrate_import_ATPase"/>
</dbReference>
<evidence type="ECO:0000313" key="8">
    <source>
        <dbReference type="Proteomes" id="UP000641932"/>
    </source>
</evidence>
<dbReference type="Pfam" id="PF00005">
    <property type="entry name" value="ABC_tran"/>
    <property type="match status" value="2"/>
</dbReference>